<keyword evidence="1" id="KW-1133">Transmembrane helix</keyword>
<proteinExistence type="predicted"/>
<name>A0A699VEG8_TANCI</name>
<evidence type="ECO:0000256" key="1">
    <source>
        <dbReference type="SAM" id="Phobius"/>
    </source>
</evidence>
<comment type="caution">
    <text evidence="2">The sequence shown here is derived from an EMBL/GenBank/DDBJ whole genome shotgun (WGS) entry which is preliminary data.</text>
</comment>
<keyword evidence="1" id="KW-0472">Membrane</keyword>
<sequence>MGMATSIVDSYPVKMQASDIFFICLAIIAITLAVSIRPALNAGRMDVKENLYYECFYRATFSTRLLAVCSRVPRAPIYGTRSAARAAWATDASAPDGFL</sequence>
<organism evidence="2">
    <name type="scientific">Tanacetum cinerariifolium</name>
    <name type="common">Dalmatian daisy</name>
    <name type="synonym">Chrysanthemum cinerariifolium</name>
    <dbReference type="NCBI Taxonomy" id="118510"/>
    <lineage>
        <taxon>Eukaryota</taxon>
        <taxon>Viridiplantae</taxon>
        <taxon>Streptophyta</taxon>
        <taxon>Embryophyta</taxon>
        <taxon>Tracheophyta</taxon>
        <taxon>Spermatophyta</taxon>
        <taxon>Magnoliopsida</taxon>
        <taxon>eudicotyledons</taxon>
        <taxon>Gunneridae</taxon>
        <taxon>Pentapetalae</taxon>
        <taxon>asterids</taxon>
        <taxon>campanulids</taxon>
        <taxon>Asterales</taxon>
        <taxon>Asteraceae</taxon>
        <taxon>Asteroideae</taxon>
        <taxon>Anthemideae</taxon>
        <taxon>Anthemidinae</taxon>
        <taxon>Tanacetum</taxon>
    </lineage>
</organism>
<dbReference type="EMBL" id="BKCJ011417330">
    <property type="protein sequence ID" value="GFD31766.1"/>
    <property type="molecule type" value="Genomic_DNA"/>
</dbReference>
<gene>
    <name evidence="2" type="ORF">Tci_903735</name>
</gene>
<keyword evidence="1" id="KW-0812">Transmembrane</keyword>
<dbReference type="AlphaFoldDB" id="A0A699VEG8"/>
<protein>
    <submittedName>
        <fullName evidence="2">Uncharacterized protein</fullName>
    </submittedName>
</protein>
<evidence type="ECO:0000313" key="2">
    <source>
        <dbReference type="EMBL" id="GFD31766.1"/>
    </source>
</evidence>
<accession>A0A699VEG8</accession>
<feature type="transmembrane region" description="Helical" evidence="1">
    <location>
        <begin position="20"/>
        <end position="40"/>
    </location>
</feature>
<reference evidence="2" key="1">
    <citation type="journal article" date="2019" name="Sci. Rep.">
        <title>Draft genome of Tanacetum cinerariifolium, the natural source of mosquito coil.</title>
        <authorList>
            <person name="Yamashiro T."/>
            <person name="Shiraishi A."/>
            <person name="Satake H."/>
            <person name="Nakayama K."/>
        </authorList>
    </citation>
    <scope>NUCLEOTIDE SEQUENCE</scope>
</reference>